<dbReference type="EMBL" id="AY941098">
    <property type="protein sequence ID" value="AAX36047.1"/>
    <property type="molecule type" value="Genomic_DNA"/>
</dbReference>
<dbReference type="PANTHER" id="PTHR34107">
    <property type="entry name" value="SLL0198 PROTEIN-RELATED"/>
    <property type="match status" value="1"/>
</dbReference>
<dbReference type="InterPro" id="IPR012296">
    <property type="entry name" value="Nuclease_put_TT1808"/>
</dbReference>
<dbReference type="InterPro" id="IPR008538">
    <property type="entry name" value="Uma2"/>
</dbReference>
<evidence type="ECO:0000313" key="2">
    <source>
        <dbReference type="EMBL" id="AAX36047.1"/>
    </source>
</evidence>
<organism evidence="2">
    <name type="scientific">Leptospirillum ferrooxidans</name>
    <dbReference type="NCBI Taxonomy" id="180"/>
    <lineage>
        <taxon>Bacteria</taxon>
        <taxon>Pseudomonadati</taxon>
        <taxon>Nitrospirota</taxon>
        <taxon>Nitrospiria</taxon>
        <taxon>Nitrospirales</taxon>
        <taxon>Nitrospiraceae</taxon>
        <taxon>Leptospirillum</taxon>
    </lineage>
</organism>
<dbReference type="Pfam" id="PF05685">
    <property type="entry name" value="Uma2"/>
    <property type="match status" value="1"/>
</dbReference>
<dbReference type="AlphaFoldDB" id="Q58KH4"/>
<dbReference type="SUPFAM" id="SSF52980">
    <property type="entry name" value="Restriction endonuclease-like"/>
    <property type="match status" value="1"/>
</dbReference>
<keyword evidence="2" id="KW-0614">Plasmid</keyword>
<dbReference type="InterPro" id="IPR011335">
    <property type="entry name" value="Restrct_endonuc-II-like"/>
</dbReference>
<sequence length="187" mass="21057">MKTARLKEWTYEEFMSLPEGGPFRTEIIDGELCMTPSPNTRHQEISLILSLAIGNWLGKSPSGKLFIAPYDVVFSKDPLQVAEPDLIFVSKEHLSIITEKNIQGSPDLLVEILSPSTESSDRRVKHSLYERFGVLEYWIVDPESQTLQVFRLVDGRYPAPLEYGKSDLLESPLFPGLSLALSEVFPS</sequence>
<proteinExistence type="predicted"/>
<gene>
    <name evidence="2" type="primary">ORF187</name>
</gene>
<protein>
    <submittedName>
        <fullName evidence="2">ORF187</fullName>
    </submittedName>
</protein>
<reference evidence="2" key="1">
    <citation type="journal article" date="2005" name="Appl. Environ. Microbiol.">
        <title>Isolation, Sequence Analysis, and Comparison of Two Plasmids (28 and 29 Kilobases) from the Biomining Bacterium Leptospirillum ferrooxidans ATCC 49879.</title>
        <authorList>
            <person name="Coram N.J."/>
            <person name="van Zyl L.J."/>
            <person name="Rawlings D.E."/>
        </authorList>
    </citation>
    <scope>NUCLEOTIDE SEQUENCE</scope>
    <source>
        <strain evidence="2">ATCC 49879</strain>
        <plasmid evidence="2">p49879.1</plasmid>
    </source>
</reference>
<accession>Q58KH4</accession>
<geneLocation type="plasmid" evidence="2">
    <name>p49879.1</name>
</geneLocation>
<dbReference type="CDD" id="cd06260">
    <property type="entry name" value="DUF820-like"/>
    <property type="match status" value="1"/>
</dbReference>
<name>Q58KH4_9BACT</name>
<feature type="domain" description="Putative restriction endonuclease" evidence="1">
    <location>
        <begin position="12"/>
        <end position="181"/>
    </location>
</feature>
<dbReference type="PANTHER" id="PTHR34107:SF4">
    <property type="entry name" value="SLL1222 PROTEIN"/>
    <property type="match status" value="1"/>
</dbReference>
<dbReference type="Gene3D" id="3.90.1570.10">
    <property type="entry name" value="tt1808, chain A"/>
    <property type="match status" value="1"/>
</dbReference>
<evidence type="ECO:0000259" key="1">
    <source>
        <dbReference type="Pfam" id="PF05685"/>
    </source>
</evidence>